<dbReference type="Proteomes" id="UP001066276">
    <property type="component" value="Chromosome 2_1"/>
</dbReference>
<protein>
    <submittedName>
        <fullName evidence="1">Uncharacterized protein</fullName>
    </submittedName>
</protein>
<reference evidence="1" key="1">
    <citation type="journal article" date="2022" name="bioRxiv">
        <title>Sequencing and chromosome-scale assembly of the giantPleurodeles waltlgenome.</title>
        <authorList>
            <person name="Brown T."/>
            <person name="Elewa A."/>
            <person name="Iarovenko S."/>
            <person name="Subramanian E."/>
            <person name="Araus A.J."/>
            <person name="Petzold A."/>
            <person name="Susuki M."/>
            <person name="Suzuki K.-i.T."/>
            <person name="Hayashi T."/>
            <person name="Toyoda A."/>
            <person name="Oliveira C."/>
            <person name="Osipova E."/>
            <person name="Leigh N.D."/>
            <person name="Simon A."/>
            <person name="Yun M.H."/>
        </authorList>
    </citation>
    <scope>NUCLEOTIDE SEQUENCE</scope>
    <source>
        <strain evidence="1">20211129_DDA</strain>
        <tissue evidence="1">Liver</tissue>
    </source>
</reference>
<accession>A0AAV7V7H0</accession>
<evidence type="ECO:0000313" key="1">
    <source>
        <dbReference type="EMBL" id="KAJ1196870.1"/>
    </source>
</evidence>
<evidence type="ECO:0000313" key="2">
    <source>
        <dbReference type="Proteomes" id="UP001066276"/>
    </source>
</evidence>
<comment type="caution">
    <text evidence="1">The sequence shown here is derived from an EMBL/GenBank/DDBJ whole genome shotgun (WGS) entry which is preliminary data.</text>
</comment>
<gene>
    <name evidence="1" type="ORF">NDU88_000733</name>
</gene>
<dbReference type="AlphaFoldDB" id="A0AAV7V7H0"/>
<proteinExistence type="predicted"/>
<dbReference type="EMBL" id="JANPWB010000003">
    <property type="protein sequence ID" value="KAJ1196870.1"/>
    <property type="molecule type" value="Genomic_DNA"/>
</dbReference>
<organism evidence="1 2">
    <name type="scientific">Pleurodeles waltl</name>
    <name type="common">Iberian ribbed newt</name>
    <dbReference type="NCBI Taxonomy" id="8319"/>
    <lineage>
        <taxon>Eukaryota</taxon>
        <taxon>Metazoa</taxon>
        <taxon>Chordata</taxon>
        <taxon>Craniata</taxon>
        <taxon>Vertebrata</taxon>
        <taxon>Euteleostomi</taxon>
        <taxon>Amphibia</taxon>
        <taxon>Batrachia</taxon>
        <taxon>Caudata</taxon>
        <taxon>Salamandroidea</taxon>
        <taxon>Salamandridae</taxon>
        <taxon>Pleurodelinae</taxon>
        <taxon>Pleurodeles</taxon>
    </lineage>
</organism>
<keyword evidence="2" id="KW-1185">Reference proteome</keyword>
<name>A0AAV7V7H0_PLEWA</name>
<sequence length="73" mass="8287">MVSTLLVAKKTLLYSRKEISCTCGKKDTFHSIFKSTPGNHRSVVRPMRSPTAKVRTLGLHDIDKIFNPTLHYN</sequence>